<gene>
    <name evidence="2" type="ORF">HMPREF9623_01700</name>
</gene>
<evidence type="ECO:0000313" key="3">
    <source>
        <dbReference type="Proteomes" id="UP000018466"/>
    </source>
</evidence>
<dbReference type="Pfam" id="PF24963">
    <property type="entry name" value="DUF7768"/>
    <property type="match status" value="1"/>
</dbReference>
<keyword evidence="3" id="KW-1185">Reference proteome</keyword>
<comment type="caution">
    <text evidence="2">The sequence shown here is derived from an EMBL/GenBank/DDBJ whole genome shotgun (WGS) entry which is preliminary data.</text>
</comment>
<sequence length="257" mass="29187">MSKHIEIRLDPLTDGFTENKAAVNAIRADRHALIIATNGDFRLTDIREADTILRELATSECSGSIILEDVPDGIDFLVIFNDHKAFDLEESRFFVGSMLMLKMEGKRLHGLTDEEVYKVKDMMDGRMVTLVDEGDTFSALTLFKEDRMSRTIPRAYVTAAWDKNPVVAKEEARKYCSELIREGYLPLCPVLAFDGIFSTEDTESHKRRREMSEDLLRRARFLVICGKEQNDEVNDDIAIARKAKVIVTSLEGVIGYE</sequence>
<dbReference type="InterPro" id="IPR056670">
    <property type="entry name" value="DUF7768"/>
</dbReference>
<evidence type="ECO:0000313" key="2">
    <source>
        <dbReference type="EMBL" id="EHO15789.1"/>
    </source>
</evidence>
<organism evidence="2 3">
    <name type="scientific">Stomatobaculum longum</name>
    <dbReference type="NCBI Taxonomy" id="796942"/>
    <lineage>
        <taxon>Bacteria</taxon>
        <taxon>Bacillati</taxon>
        <taxon>Bacillota</taxon>
        <taxon>Clostridia</taxon>
        <taxon>Lachnospirales</taxon>
        <taxon>Lachnospiraceae</taxon>
        <taxon>Stomatobaculum</taxon>
    </lineage>
</organism>
<evidence type="ECO:0000259" key="1">
    <source>
        <dbReference type="Pfam" id="PF24963"/>
    </source>
</evidence>
<accession>A0AA36Y3H2</accession>
<proteinExistence type="predicted"/>
<dbReference type="GeneID" id="86941940"/>
<dbReference type="Proteomes" id="UP000018466">
    <property type="component" value="Unassembled WGS sequence"/>
</dbReference>
<feature type="domain" description="DUF7768" evidence="1">
    <location>
        <begin position="167"/>
        <end position="247"/>
    </location>
</feature>
<dbReference type="EMBL" id="AGEL01000014">
    <property type="protein sequence ID" value="EHO15789.1"/>
    <property type="molecule type" value="Genomic_DNA"/>
</dbReference>
<name>A0AA36Y3H2_9FIRM</name>
<dbReference type="AlphaFoldDB" id="A0AA36Y3H2"/>
<dbReference type="RefSeq" id="WP_009533532.1">
    <property type="nucleotide sequence ID" value="NZ_JH590864.1"/>
</dbReference>
<protein>
    <recommendedName>
        <fullName evidence="1">DUF7768 domain-containing protein</fullName>
    </recommendedName>
</protein>
<reference evidence="2 3" key="1">
    <citation type="submission" date="2011-10" db="EMBL/GenBank/DDBJ databases">
        <title>The Genome Sequence of Lachnospiraceae bacterium ACC2.</title>
        <authorList>
            <consortium name="The Broad Institute Genome Sequencing Platform"/>
            <person name="Earl A."/>
            <person name="Ward D."/>
            <person name="Feldgarden M."/>
            <person name="Gevers D."/>
            <person name="Sizova M."/>
            <person name="Hazen A."/>
            <person name="Epstein S."/>
            <person name="Young S.K."/>
            <person name="Zeng Q."/>
            <person name="Gargeya S."/>
            <person name="Fitzgerald M."/>
            <person name="Haas B."/>
            <person name="Abouelleil A."/>
            <person name="Alvarado L."/>
            <person name="Arachchi H.M."/>
            <person name="Berlin A."/>
            <person name="Brown A."/>
            <person name="Chapman S.B."/>
            <person name="Chen Z."/>
            <person name="Dunbar C."/>
            <person name="Freedman E."/>
            <person name="Gearin G."/>
            <person name="Goldberg J."/>
            <person name="Griggs A."/>
            <person name="Gujja S."/>
            <person name="Heiman D."/>
            <person name="Howarth C."/>
            <person name="Larson L."/>
            <person name="Lui A."/>
            <person name="MacDonald P.J.P."/>
            <person name="Montmayeur A."/>
            <person name="Murphy C."/>
            <person name="Neiman D."/>
            <person name="Pearson M."/>
            <person name="Priest M."/>
            <person name="Roberts A."/>
            <person name="Saif S."/>
            <person name="Shea T."/>
            <person name="Shenoy N."/>
            <person name="Sisk P."/>
            <person name="Stolte C."/>
            <person name="Sykes S."/>
            <person name="Wortman J."/>
            <person name="Nusbaum C."/>
            <person name="Birren B."/>
        </authorList>
    </citation>
    <scope>NUCLEOTIDE SEQUENCE [LARGE SCALE GENOMIC DNA]</scope>
    <source>
        <strain evidence="2 3">ACC2</strain>
    </source>
</reference>